<feature type="region of interest" description="Disordered" evidence="1">
    <location>
        <begin position="188"/>
        <end position="210"/>
    </location>
</feature>
<dbReference type="AlphaFoldDB" id="A0AAV9P2L7"/>
<reference evidence="2 3" key="1">
    <citation type="submission" date="2023-08" db="EMBL/GenBank/DDBJ databases">
        <title>Black Yeasts Isolated from many extreme environments.</title>
        <authorList>
            <person name="Coleine C."/>
            <person name="Stajich J.E."/>
            <person name="Selbmann L."/>
        </authorList>
    </citation>
    <scope>NUCLEOTIDE SEQUENCE [LARGE SCALE GENOMIC DNA]</scope>
    <source>
        <strain evidence="2 3">CCFEE 5935</strain>
    </source>
</reference>
<name>A0AAV9P2L7_9PEZI</name>
<keyword evidence="3" id="KW-1185">Reference proteome</keyword>
<evidence type="ECO:0000256" key="1">
    <source>
        <dbReference type="SAM" id="MobiDB-lite"/>
    </source>
</evidence>
<comment type="caution">
    <text evidence="2">The sequence shown here is derived from an EMBL/GenBank/DDBJ whole genome shotgun (WGS) entry which is preliminary data.</text>
</comment>
<feature type="compositionally biased region" description="Polar residues" evidence="1">
    <location>
        <begin position="1"/>
        <end position="10"/>
    </location>
</feature>
<organism evidence="2 3">
    <name type="scientific">Saxophila tyrrhenica</name>
    <dbReference type="NCBI Taxonomy" id="1690608"/>
    <lineage>
        <taxon>Eukaryota</taxon>
        <taxon>Fungi</taxon>
        <taxon>Dikarya</taxon>
        <taxon>Ascomycota</taxon>
        <taxon>Pezizomycotina</taxon>
        <taxon>Dothideomycetes</taxon>
        <taxon>Dothideomycetidae</taxon>
        <taxon>Mycosphaerellales</taxon>
        <taxon>Extremaceae</taxon>
        <taxon>Saxophila</taxon>
    </lineage>
</organism>
<feature type="region of interest" description="Disordered" evidence="1">
    <location>
        <begin position="1"/>
        <end position="29"/>
    </location>
</feature>
<dbReference type="EMBL" id="JAVRRT010000012">
    <property type="protein sequence ID" value="KAK5166909.1"/>
    <property type="molecule type" value="Genomic_DNA"/>
</dbReference>
<dbReference type="Proteomes" id="UP001337655">
    <property type="component" value="Unassembled WGS sequence"/>
</dbReference>
<sequence length="231" mass="25577">MSKNSMNTKPTKGDYKEPFGFEKSRVSRQIQNKELIAEKTREALMAIDAMQGTLDIGSSKSSPAPASESPVQSYKPDPKTIPGHSVSNNNIRAKTENSRSTDHSTTVSESLYPSISSRSSSDQGSDIRIGQGAREWSEAYRQRWNDEPFQGSESSYDDSIYDESLDDVDSAEIRLRERAKALSLAKKKMPKPAEVVRDVGPSNPTPDKPVVVAKGLGQILREDEEARAWRV</sequence>
<feature type="compositionally biased region" description="Low complexity" evidence="1">
    <location>
        <begin position="58"/>
        <end position="70"/>
    </location>
</feature>
<feature type="region of interest" description="Disordered" evidence="1">
    <location>
        <begin position="54"/>
        <end position="133"/>
    </location>
</feature>
<evidence type="ECO:0000313" key="2">
    <source>
        <dbReference type="EMBL" id="KAK5166909.1"/>
    </source>
</evidence>
<evidence type="ECO:0000313" key="3">
    <source>
        <dbReference type="Proteomes" id="UP001337655"/>
    </source>
</evidence>
<accession>A0AAV9P2L7</accession>
<feature type="compositionally biased region" description="Low complexity" evidence="1">
    <location>
        <begin position="108"/>
        <end position="124"/>
    </location>
</feature>
<proteinExistence type="predicted"/>
<protein>
    <submittedName>
        <fullName evidence="2">Uncharacterized protein</fullName>
    </submittedName>
</protein>
<gene>
    <name evidence="2" type="ORF">LTR77_007638</name>
</gene>
<dbReference type="RefSeq" id="XP_064656717.1">
    <property type="nucleotide sequence ID" value="XM_064804875.1"/>
</dbReference>
<feature type="compositionally biased region" description="Basic and acidic residues" evidence="1">
    <location>
        <begin position="93"/>
        <end position="102"/>
    </location>
</feature>
<dbReference type="GeneID" id="89928974"/>
<feature type="compositionally biased region" description="Basic and acidic residues" evidence="1">
    <location>
        <begin position="11"/>
        <end position="25"/>
    </location>
</feature>